<sequence>MNLRLLRVVGLLSMGALGLTSCLQEPSYPDTPEISFNNIRQQRFTVANSTVPIDSVYITVNFQDGDGDLGLNTVEAQSAPYGSKDRAAVNYINTAFIKNVNAGGRFDSARIFYNYLPKRDLYSLFDHLSPTTDNRKAPLRGTLTRAYGFYLGSPYLPGQEIKFKVSIYDRALHQSNEIETTSLVIPQR</sequence>
<dbReference type="Proteomes" id="UP000317624">
    <property type="component" value="Unassembled WGS sequence"/>
</dbReference>
<keyword evidence="1" id="KW-0732">Signal</keyword>
<dbReference type="AlphaFoldDB" id="A0A558BPY2"/>
<name>A0A558BPY2_9BACT</name>
<comment type="caution">
    <text evidence="2">The sequence shown here is derived from an EMBL/GenBank/DDBJ whole genome shotgun (WGS) entry which is preliminary data.</text>
</comment>
<gene>
    <name evidence="2" type="ORF">FNT36_20330</name>
</gene>
<dbReference type="EMBL" id="VMRJ01000005">
    <property type="protein sequence ID" value="TVT38533.1"/>
    <property type="molecule type" value="Genomic_DNA"/>
</dbReference>
<evidence type="ECO:0000313" key="2">
    <source>
        <dbReference type="EMBL" id="TVT38533.1"/>
    </source>
</evidence>
<organism evidence="2 3">
    <name type="scientific">Hymenobacter setariae</name>
    <dbReference type="NCBI Taxonomy" id="2594794"/>
    <lineage>
        <taxon>Bacteria</taxon>
        <taxon>Pseudomonadati</taxon>
        <taxon>Bacteroidota</taxon>
        <taxon>Cytophagia</taxon>
        <taxon>Cytophagales</taxon>
        <taxon>Hymenobacteraceae</taxon>
        <taxon>Hymenobacter</taxon>
    </lineage>
</organism>
<keyword evidence="3" id="KW-1185">Reference proteome</keyword>
<protein>
    <recommendedName>
        <fullName evidence="4">DUF5034 domain-containing protein</fullName>
    </recommendedName>
</protein>
<feature type="chain" id="PRO_5035263202" description="DUF5034 domain-containing protein" evidence="1">
    <location>
        <begin position="19"/>
        <end position="188"/>
    </location>
</feature>
<proteinExistence type="predicted"/>
<dbReference type="PROSITE" id="PS51257">
    <property type="entry name" value="PROKAR_LIPOPROTEIN"/>
    <property type="match status" value="1"/>
</dbReference>
<evidence type="ECO:0000256" key="1">
    <source>
        <dbReference type="SAM" id="SignalP"/>
    </source>
</evidence>
<dbReference type="OrthoDB" id="980982at2"/>
<dbReference type="RefSeq" id="WP_144851499.1">
    <property type="nucleotide sequence ID" value="NZ_VMRJ01000005.1"/>
</dbReference>
<feature type="signal peptide" evidence="1">
    <location>
        <begin position="1"/>
        <end position="18"/>
    </location>
</feature>
<reference evidence="2 3" key="1">
    <citation type="submission" date="2019-07" db="EMBL/GenBank/DDBJ databases">
        <title>Hymenobacter sp. straun FUR1 Genome sequencing and assembly.</title>
        <authorList>
            <person name="Chhetri G."/>
        </authorList>
    </citation>
    <scope>NUCLEOTIDE SEQUENCE [LARGE SCALE GENOMIC DNA]</scope>
    <source>
        <strain evidence="2 3">Fur1</strain>
    </source>
</reference>
<evidence type="ECO:0008006" key="4">
    <source>
        <dbReference type="Google" id="ProtNLM"/>
    </source>
</evidence>
<accession>A0A558BPY2</accession>
<evidence type="ECO:0000313" key="3">
    <source>
        <dbReference type="Proteomes" id="UP000317624"/>
    </source>
</evidence>